<dbReference type="AlphaFoldDB" id="A0A6I4HKM5"/>
<dbReference type="Proteomes" id="UP000439424">
    <property type="component" value="Unassembled WGS sequence"/>
</dbReference>
<sequence>MQDGSSGEFWYAYHAYHANGMLPSTFSLLPKKEKAMLMAFIDMKAEAEEKEAKKIKTKTRRR</sequence>
<protein>
    <submittedName>
        <fullName evidence="1">Uncharacterized protein</fullName>
    </submittedName>
</protein>
<dbReference type="RefSeq" id="WP_002409362.1">
    <property type="nucleotide sequence ID" value="NZ_WPIP01000013.1"/>
</dbReference>
<name>A0A6I4HKM5_ACIBA</name>
<evidence type="ECO:0000313" key="2">
    <source>
        <dbReference type="Proteomes" id="UP000439424"/>
    </source>
</evidence>
<organism evidence="1 2">
    <name type="scientific">Acinetobacter baumannii</name>
    <dbReference type="NCBI Taxonomy" id="470"/>
    <lineage>
        <taxon>Bacteria</taxon>
        <taxon>Pseudomonadati</taxon>
        <taxon>Pseudomonadota</taxon>
        <taxon>Gammaproteobacteria</taxon>
        <taxon>Moraxellales</taxon>
        <taxon>Moraxellaceae</taxon>
        <taxon>Acinetobacter</taxon>
        <taxon>Acinetobacter calcoaceticus/baumannii complex</taxon>
    </lineage>
</organism>
<accession>A0A6I4HKM5</accession>
<comment type="caution">
    <text evidence="1">The sequence shown here is derived from an EMBL/GenBank/DDBJ whole genome shotgun (WGS) entry which is preliminary data.</text>
</comment>
<proteinExistence type="predicted"/>
<reference evidence="1 2" key="1">
    <citation type="submission" date="2019-11" db="EMBL/GenBank/DDBJ databases">
        <title>Multidrug-resistant Acinetobacter baumannii moving toward extensively drug-resistant over fifteen years in South of Brazil.</title>
        <authorList>
            <person name="Fedrigo N.H."/>
            <person name="Cerdeira L."/>
            <person name="Fuga B."/>
            <person name="Marini P.V.B."/>
            <person name="Shinohara D.R."/>
            <person name="Carrara-Marroni F.E."/>
            <person name="Lincopan N."/>
            <person name="Tognim M.C.B."/>
        </authorList>
    </citation>
    <scope>NUCLEOTIDE SEQUENCE [LARGE SCALE GENOMIC DNA]</scope>
    <source>
        <strain evidence="1 2">Ac576</strain>
    </source>
</reference>
<dbReference type="EMBL" id="WPIP01000013">
    <property type="protein sequence ID" value="MVM90489.1"/>
    <property type="molecule type" value="Genomic_DNA"/>
</dbReference>
<evidence type="ECO:0000313" key="1">
    <source>
        <dbReference type="EMBL" id="MVM90489.1"/>
    </source>
</evidence>
<gene>
    <name evidence="1" type="ORF">GNY86_03050</name>
</gene>